<keyword evidence="3" id="KW-1185">Reference proteome</keyword>
<name>A0AAJ5UFS3_9ENTR</name>
<accession>A0AAJ5UFS3</accession>
<reference evidence="2 3" key="1">
    <citation type="journal article" date="2023" name="Microbiol. Resour. Announc.">
        <title>Complete Genome Sequence of the First Colistin-Resistant Raoultella electrica Strain.</title>
        <authorList>
            <person name="Aldeia C."/>
            <person name="Campos-Madueno E.I."/>
            <person name="Sendi P."/>
            <person name="Endimiani A."/>
        </authorList>
    </citation>
    <scope>NUCLEOTIDE SEQUENCE [LARGE SCALE GENOMIC DNA]</scope>
    <source>
        <strain evidence="2 3">S2-IND-01-C</strain>
    </source>
</reference>
<dbReference type="AlphaFoldDB" id="A0AAJ5UFS3"/>
<protein>
    <submittedName>
        <fullName evidence="2">Uncharacterized protein</fullName>
    </submittedName>
</protein>
<dbReference type="RefSeq" id="WP_131047856.1">
    <property type="nucleotide sequence ID" value="NZ_CP112887.1"/>
</dbReference>
<organism evidence="2 3">
    <name type="scientific">Klebsiella electrica</name>
    <dbReference type="NCBI Taxonomy" id="1259973"/>
    <lineage>
        <taxon>Bacteria</taxon>
        <taxon>Pseudomonadati</taxon>
        <taxon>Pseudomonadota</taxon>
        <taxon>Gammaproteobacteria</taxon>
        <taxon>Enterobacterales</taxon>
        <taxon>Enterobacteriaceae</taxon>
        <taxon>Klebsiella/Raoultella group</taxon>
        <taxon>Klebsiella</taxon>
    </lineage>
</organism>
<dbReference type="PROSITE" id="PS51257">
    <property type="entry name" value="PROKAR_LIPOPROTEIN"/>
    <property type="match status" value="1"/>
</dbReference>
<proteinExistence type="predicted"/>
<dbReference type="EMBL" id="CP112887">
    <property type="protein sequence ID" value="WBW63201.1"/>
    <property type="molecule type" value="Genomic_DNA"/>
</dbReference>
<feature type="chain" id="PRO_5042560500" evidence="1">
    <location>
        <begin position="23"/>
        <end position="180"/>
    </location>
</feature>
<evidence type="ECO:0000313" key="2">
    <source>
        <dbReference type="EMBL" id="WBW63201.1"/>
    </source>
</evidence>
<evidence type="ECO:0000256" key="1">
    <source>
        <dbReference type="SAM" id="SignalP"/>
    </source>
</evidence>
<evidence type="ECO:0000313" key="3">
    <source>
        <dbReference type="Proteomes" id="UP001210130"/>
    </source>
</evidence>
<keyword evidence="1" id="KW-0732">Signal</keyword>
<gene>
    <name evidence="2" type="ORF">OR613_10015</name>
</gene>
<sequence>MKILLISITAIMLFSCSSMVFAQSGQGAKSLGNKSSRLDRPVAIIVPAEGHLADDSGKLYKSIALECISGKPDGISYGSPDNHLNVAVNSPVNIDVSVDKHTPVRFSAIRKENKSFPDGMMSRADDTHNTLVLIHNLESVKNIIQVHVTNPVNGKTEAFTLKPKGMKGMIKEFHSFCEFR</sequence>
<feature type="signal peptide" evidence="1">
    <location>
        <begin position="1"/>
        <end position="22"/>
    </location>
</feature>
<dbReference type="Proteomes" id="UP001210130">
    <property type="component" value="Chromosome"/>
</dbReference>